<sequence length="150" mass="17196">MRSPASKRFLPPMSGEGMFDARVNKRPFVMTSLTARLALRPELERAPDQWIWKVIAEGKADRKPTRMGLFLNRDLEPGTHNLIDNEHISVIYNERCHGQSVIYHSAHFQEGMLTLLEANPYSLKLRGAFSFRMSAINLEVTDGVFDVYCR</sequence>
<comment type="caution">
    <text evidence="1">The sequence shown here is derived from an EMBL/GenBank/DDBJ whole genome shotgun (WGS) entry which is preliminary data.</text>
</comment>
<dbReference type="EMBL" id="MTSA01000011">
    <property type="protein sequence ID" value="OUM06498.1"/>
    <property type="molecule type" value="Genomic_DNA"/>
</dbReference>
<organism evidence="1 2">
    <name type="scientific">Pseudomonas syringae</name>
    <dbReference type="NCBI Taxonomy" id="317"/>
    <lineage>
        <taxon>Bacteria</taxon>
        <taxon>Pseudomonadati</taxon>
        <taxon>Pseudomonadota</taxon>
        <taxon>Gammaproteobacteria</taxon>
        <taxon>Pseudomonadales</taxon>
        <taxon>Pseudomonadaceae</taxon>
        <taxon>Pseudomonas</taxon>
    </lineage>
</organism>
<reference evidence="1 2" key="1">
    <citation type="submission" date="2017-01" db="EMBL/GenBank/DDBJ databases">
        <authorList>
            <person name="Mah S.A."/>
            <person name="Swanson W.J."/>
            <person name="Moy G.W."/>
            <person name="Vacquier V.D."/>
        </authorList>
    </citation>
    <scope>NUCLEOTIDE SEQUENCE [LARGE SCALE GENOMIC DNA]</scope>
    <source>
        <strain evidence="1">PDD-32b-74</strain>
    </source>
</reference>
<dbReference type="AlphaFoldDB" id="A0A244EPX4"/>
<gene>
    <name evidence="1" type="ORF">BW686_15475</name>
</gene>
<protein>
    <submittedName>
        <fullName evidence="1">Uncharacterized protein</fullName>
    </submittedName>
</protein>
<evidence type="ECO:0000313" key="1">
    <source>
        <dbReference type="EMBL" id="OUM06498.1"/>
    </source>
</evidence>
<accession>A0A244EPX4</accession>
<proteinExistence type="predicted"/>
<dbReference type="Proteomes" id="UP000195128">
    <property type="component" value="Unassembled WGS sequence"/>
</dbReference>
<name>A0A244EPX4_PSESX</name>
<evidence type="ECO:0000313" key="2">
    <source>
        <dbReference type="Proteomes" id="UP000195128"/>
    </source>
</evidence>
<dbReference type="OrthoDB" id="6994006at2"/>